<evidence type="ECO:0000313" key="1">
    <source>
        <dbReference type="EMBL" id="OTN93535.1"/>
    </source>
</evidence>
<name>A0AB73ND33_ENTFC</name>
<proteinExistence type="predicted"/>
<accession>A0AB73ND33</accession>
<reference evidence="1 2" key="1">
    <citation type="submission" date="2017-05" db="EMBL/GenBank/DDBJ databases">
        <title>The Genome Sequence of Enterococcus faecium 6F2_DIV0138.</title>
        <authorList>
            <consortium name="The Broad Institute Genomics Platform"/>
            <consortium name="The Broad Institute Genomic Center for Infectious Diseases"/>
            <person name="Earl A."/>
            <person name="Manson A."/>
            <person name="Schwartman J."/>
            <person name="Gilmore M."/>
            <person name="Abouelleil A."/>
            <person name="Cao P."/>
            <person name="Chapman S."/>
            <person name="Cusick C."/>
            <person name="Shea T."/>
            <person name="Young S."/>
            <person name="Neafsey D."/>
            <person name="Nusbaum C."/>
            <person name="Birren B."/>
        </authorList>
    </citation>
    <scope>NUCLEOTIDE SEQUENCE [LARGE SCALE GENOMIC DNA]</scope>
    <source>
        <strain evidence="1 2">6F2_DIV0138</strain>
    </source>
</reference>
<gene>
    <name evidence="1" type="ORF">A5804_002905</name>
</gene>
<comment type="caution">
    <text evidence="1">The sequence shown here is derived from an EMBL/GenBank/DDBJ whole genome shotgun (WGS) entry which is preliminary data.</text>
</comment>
<dbReference type="Proteomes" id="UP000194737">
    <property type="component" value="Unassembled WGS sequence"/>
</dbReference>
<organism evidence="1 2">
    <name type="scientific">Enterococcus faecium</name>
    <name type="common">Streptococcus faecium</name>
    <dbReference type="NCBI Taxonomy" id="1352"/>
    <lineage>
        <taxon>Bacteria</taxon>
        <taxon>Bacillati</taxon>
        <taxon>Bacillota</taxon>
        <taxon>Bacilli</taxon>
        <taxon>Lactobacillales</taxon>
        <taxon>Enterococcaceae</taxon>
        <taxon>Enterococcus</taxon>
    </lineage>
</organism>
<dbReference type="AlphaFoldDB" id="A0AB73ND33"/>
<protein>
    <submittedName>
        <fullName evidence="1">Uncharacterized protein</fullName>
    </submittedName>
</protein>
<dbReference type="RefSeq" id="WP_086325297.1">
    <property type="nucleotide sequence ID" value="NZ_NGLB01000005.1"/>
</dbReference>
<evidence type="ECO:0000313" key="2">
    <source>
        <dbReference type="Proteomes" id="UP000194737"/>
    </source>
</evidence>
<sequence>MSKLVFCMVLVFVGGMVYRLFTDLFEIFQYKDKIRRKNFFCRYRYELTLVFKDGNTGTYCFYANYKEYQANDFLIDLFKENRFVGIEIEGTIYHYTYDQIVQIGLRKQRLRS</sequence>
<dbReference type="EMBL" id="NGLB01000005">
    <property type="protein sequence ID" value="OTN93535.1"/>
    <property type="molecule type" value="Genomic_DNA"/>
</dbReference>